<keyword evidence="1" id="KW-0808">Transferase</keyword>
<evidence type="ECO:0000259" key="2">
    <source>
        <dbReference type="Pfam" id="PF06722"/>
    </source>
</evidence>
<dbReference type="CDD" id="cd03784">
    <property type="entry name" value="GT1_Gtf-like"/>
    <property type="match status" value="1"/>
</dbReference>
<protein>
    <recommendedName>
        <fullName evidence="2">Erythromycin biosynthesis protein CIII-like C-terminal domain-containing protein</fullName>
    </recommendedName>
</protein>
<dbReference type="Pfam" id="PF06722">
    <property type="entry name" value="EryCIII-like_C"/>
    <property type="match status" value="1"/>
</dbReference>
<organism evidence="3">
    <name type="scientific">Trieres chinensis</name>
    <name type="common">Marine centric diatom</name>
    <name type="synonym">Odontella sinensis</name>
    <dbReference type="NCBI Taxonomy" id="1514140"/>
    <lineage>
        <taxon>Eukaryota</taxon>
        <taxon>Sar</taxon>
        <taxon>Stramenopiles</taxon>
        <taxon>Ochrophyta</taxon>
        <taxon>Bacillariophyta</taxon>
        <taxon>Mediophyceae</taxon>
        <taxon>Biddulphiophycidae</taxon>
        <taxon>Eupodiscales</taxon>
        <taxon>Parodontellaceae</taxon>
        <taxon>Trieres</taxon>
    </lineage>
</organism>
<dbReference type="InterPro" id="IPR050426">
    <property type="entry name" value="Glycosyltransferase_28"/>
</dbReference>
<proteinExistence type="predicted"/>
<evidence type="ECO:0000313" key="3">
    <source>
        <dbReference type="EMBL" id="CAD9318576.1"/>
    </source>
</evidence>
<evidence type="ECO:0000256" key="1">
    <source>
        <dbReference type="ARBA" id="ARBA00022679"/>
    </source>
</evidence>
<dbReference type="GO" id="GO:0016906">
    <property type="term" value="F:sterol 3-beta-glucosyltransferase activity"/>
    <property type="evidence" value="ECO:0007669"/>
    <property type="project" value="UniProtKB-ARBA"/>
</dbReference>
<name>A0A7S1YTA4_TRICV</name>
<dbReference type="PANTHER" id="PTHR48050:SF13">
    <property type="entry name" value="STEROL 3-BETA-GLUCOSYLTRANSFERASE UGT80A2"/>
    <property type="match status" value="1"/>
</dbReference>
<gene>
    <name evidence="3" type="ORF">OSIN01602_LOCUS72</name>
</gene>
<dbReference type="EMBL" id="HBGO01000197">
    <property type="protein sequence ID" value="CAD9318576.1"/>
    <property type="molecule type" value="Transcribed_RNA"/>
</dbReference>
<dbReference type="InterPro" id="IPR010610">
    <property type="entry name" value="EryCIII-like_C"/>
</dbReference>
<sequence length="478" mass="51615">MAHFVGGDVWVCGMGSRGDAQPLLALAAGLRDAGHQTLYLGNDDHAALASAVGVPFQAIMWDFTAFLDGRTESGPAYRDRMAQGDTLGAVREQRRHNARFWGPHVKRFDDMLKDQKPDLLIYSLGVTALACLASTKYGVPLLPAYVQMPPYRNCRSPPPGLGLPTLPCGLNGVWFSLISSALWGTVLKHDGRTVQKAVGVDPMASVGKSNWEADFTIRRKVAHPCLVGTSPLIRELYHSEPPPQLRITGSWMLSEYIQLGGGNPFGGVEVKRRLDSFLGDGDAIYVGWGSMTCLSTEQMTGLAVAALQHAGKRGIVLGDRSDLPSKGPTWGNLAKYSEKNILFLKSAPHAWLFPRCEAIVHHGGAGTTAASLRSGRPTIITPFVGDQPTHSLWVNRLGVGIGFSKKLATIRPEELGDAILKVTSDEKVQSCARKVGEITSKENGVENAVKVVEEQLELIRHDRSHPAASGMHGVVLQP</sequence>
<reference evidence="3" key="1">
    <citation type="submission" date="2021-01" db="EMBL/GenBank/DDBJ databases">
        <authorList>
            <person name="Corre E."/>
            <person name="Pelletier E."/>
            <person name="Niang G."/>
            <person name="Scheremetjew M."/>
            <person name="Finn R."/>
            <person name="Kale V."/>
            <person name="Holt S."/>
            <person name="Cochrane G."/>
            <person name="Meng A."/>
            <person name="Brown T."/>
            <person name="Cohen L."/>
        </authorList>
    </citation>
    <scope>NUCLEOTIDE SEQUENCE</scope>
    <source>
        <strain evidence="3">Grunow 1884</strain>
    </source>
</reference>
<accession>A0A7S1YTA4</accession>
<dbReference type="Gene3D" id="3.40.50.2000">
    <property type="entry name" value="Glycogen Phosphorylase B"/>
    <property type="match status" value="2"/>
</dbReference>
<feature type="domain" description="Erythromycin biosynthesis protein CIII-like C-terminal" evidence="2">
    <location>
        <begin position="342"/>
        <end position="437"/>
    </location>
</feature>
<dbReference type="InterPro" id="IPR002213">
    <property type="entry name" value="UDP_glucos_trans"/>
</dbReference>
<dbReference type="PANTHER" id="PTHR48050">
    <property type="entry name" value="STEROL 3-BETA-GLUCOSYLTRANSFERASE"/>
    <property type="match status" value="1"/>
</dbReference>
<dbReference type="AlphaFoldDB" id="A0A7S1YTA4"/>
<dbReference type="FunFam" id="3.40.50.2000:FF:000009">
    <property type="entry name" value="Sterol 3-beta-glucosyltransferase UGT80A2"/>
    <property type="match status" value="1"/>
</dbReference>
<dbReference type="SUPFAM" id="SSF53756">
    <property type="entry name" value="UDP-Glycosyltransferase/glycogen phosphorylase"/>
    <property type="match status" value="1"/>
</dbReference>